<gene>
    <name evidence="1" type="ORF">KOLFYP65_02874</name>
</gene>
<dbReference type="SUPFAM" id="SSF55469">
    <property type="entry name" value="FMN-dependent nitroreductase-like"/>
    <property type="match status" value="2"/>
</dbReference>
<name>A0A6N2Y600_KLEOX</name>
<dbReference type="PROSITE" id="PS51257">
    <property type="entry name" value="PROKAR_LIPOPROTEIN"/>
    <property type="match status" value="1"/>
</dbReference>
<dbReference type="InterPro" id="IPR000415">
    <property type="entry name" value="Nitroreductase-like"/>
</dbReference>
<dbReference type="AlphaFoldDB" id="A0A6N2Y600"/>
<proteinExistence type="predicted"/>
<reference evidence="1" key="1">
    <citation type="submission" date="2019-11" db="EMBL/GenBank/DDBJ databases">
        <authorList>
            <person name="Feng L."/>
        </authorList>
    </citation>
    <scope>NUCLEOTIDE SEQUENCE</scope>
    <source>
        <strain evidence="1">KOxytocaLFYP65</strain>
    </source>
</reference>
<dbReference type="GO" id="GO:0016491">
    <property type="term" value="F:oxidoreductase activity"/>
    <property type="evidence" value="ECO:0007669"/>
    <property type="project" value="InterPro"/>
</dbReference>
<sequence>MIKKIFLSLLIGMIVVCACAYHKAKPLRLTKDLSLPFALPTEQRHIVYYASLAPNAHNVQPWHIRYNPDARRFTLAFDRSKALPHIDPTGREACISLGAFLENFRQAAAAFGMLAEIDILPAMARNGDVARMALSPLHRASSLKQPAVLKLIERRHTDKRPFQDIALAPRDLAALLKQHQPYLNYYPRGSAGFNKLESFAIQAAKAQALDAAKRAEFAHWLRFSNEEARRLKDGLPAEQLGITGIKKLLYYSFFDRQKAQGEAFAAESISKTASSVAQSAGFFIIGGEETFPLMMRSGMNLQAFWLDAVRYGISVQPVSQMLEDKAFRKQLAETLGLSQPPQMILRAGYVDDYGENNRIRRPIGEFTRLEPPGAN</sequence>
<dbReference type="RefSeq" id="WP_070556226.1">
    <property type="nucleotide sequence ID" value="NZ_CAAKNQ010000078.1"/>
</dbReference>
<dbReference type="NCBIfam" id="NF047509">
    <property type="entry name" value="Rv3131_FMN_oxido"/>
    <property type="match status" value="1"/>
</dbReference>
<protein>
    <submittedName>
        <fullName evidence="1">NAD(P)H nitroreductase/MT3217</fullName>
    </submittedName>
</protein>
<accession>A0A6N2Y600</accession>
<dbReference type="Gene3D" id="3.40.109.10">
    <property type="entry name" value="NADH Oxidase"/>
    <property type="match status" value="1"/>
</dbReference>
<organism evidence="1">
    <name type="scientific">Klebsiella oxytoca</name>
    <dbReference type="NCBI Taxonomy" id="571"/>
    <lineage>
        <taxon>Bacteria</taxon>
        <taxon>Pseudomonadati</taxon>
        <taxon>Pseudomonadota</taxon>
        <taxon>Gammaproteobacteria</taxon>
        <taxon>Enterobacterales</taxon>
        <taxon>Enterobacteriaceae</taxon>
        <taxon>Klebsiella/Raoultella group</taxon>
        <taxon>Klebsiella</taxon>
    </lineage>
</organism>
<evidence type="ECO:0000313" key="1">
    <source>
        <dbReference type="EMBL" id="VYT61058.1"/>
    </source>
</evidence>
<dbReference type="EMBL" id="CACRTM010000010">
    <property type="protein sequence ID" value="VYT61058.1"/>
    <property type="molecule type" value="Genomic_DNA"/>
</dbReference>